<feature type="region of interest" description="Disordered" evidence="1">
    <location>
        <begin position="56"/>
        <end position="98"/>
    </location>
</feature>
<dbReference type="AlphaFoldDB" id="A0AAE0Z996"/>
<accession>A0AAE0Z996</accession>
<sequence>MGRRRNGDGSSLFELLEFILLSSRAEGLSGQYTSSIFRAGLWSHHRQVHVSKVPCRHPHLSDSQAGAGTVRQLDKRPEKMVTDRTARATNQAQKDDKAYVQVPQKPVVSFKGTTILSKAAQNMPINAVGRVQ</sequence>
<protein>
    <submittedName>
        <fullName evidence="2">Uncharacterized protein</fullName>
    </submittedName>
</protein>
<comment type="caution">
    <text evidence="2">The sequence shown here is derived from an EMBL/GenBank/DDBJ whole genome shotgun (WGS) entry which is preliminary data.</text>
</comment>
<evidence type="ECO:0000256" key="1">
    <source>
        <dbReference type="SAM" id="MobiDB-lite"/>
    </source>
</evidence>
<keyword evidence="3" id="KW-1185">Reference proteome</keyword>
<evidence type="ECO:0000313" key="3">
    <source>
        <dbReference type="Proteomes" id="UP001283361"/>
    </source>
</evidence>
<proteinExistence type="predicted"/>
<gene>
    <name evidence="2" type="ORF">RRG08_011067</name>
</gene>
<dbReference type="Proteomes" id="UP001283361">
    <property type="component" value="Unassembled WGS sequence"/>
</dbReference>
<feature type="compositionally biased region" description="Basic and acidic residues" evidence="1">
    <location>
        <begin position="72"/>
        <end position="86"/>
    </location>
</feature>
<dbReference type="EMBL" id="JAWDGP010004362">
    <property type="protein sequence ID" value="KAK3764980.1"/>
    <property type="molecule type" value="Genomic_DNA"/>
</dbReference>
<evidence type="ECO:0000313" key="2">
    <source>
        <dbReference type="EMBL" id="KAK3764980.1"/>
    </source>
</evidence>
<reference evidence="2" key="1">
    <citation type="journal article" date="2023" name="G3 (Bethesda)">
        <title>A reference genome for the long-term kleptoplast-retaining sea slug Elysia crispata morphotype clarki.</title>
        <authorList>
            <person name="Eastman K.E."/>
            <person name="Pendleton A.L."/>
            <person name="Shaikh M.A."/>
            <person name="Suttiyut T."/>
            <person name="Ogas R."/>
            <person name="Tomko P."/>
            <person name="Gavelis G."/>
            <person name="Widhalm J.R."/>
            <person name="Wisecaver J.H."/>
        </authorList>
    </citation>
    <scope>NUCLEOTIDE SEQUENCE</scope>
    <source>
        <strain evidence="2">ECLA1</strain>
    </source>
</reference>
<name>A0AAE0Z996_9GAST</name>
<organism evidence="2 3">
    <name type="scientific">Elysia crispata</name>
    <name type="common">lettuce slug</name>
    <dbReference type="NCBI Taxonomy" id="231223"/>
    <lineage>
        <taxon>Eukaryota</taxon>
        <taxon>Metazoa</taxon>
        <taxon>Spiralia</taxon>
        <taxon>Lophotrochozoa</taxon>
        <taxon>Mollusca</taxon>
        <taxon>Gastropoda</taxon>
        <taxon>Heterobranchia</taxon>
        <taxon>Euthyneura</taxon>
        <taxon>Panpulmonata</taxon>
        <taxon>Sacoglossa</taxon>
        <taxon>Placobranchoidea</taxon>
        <taxon>Plakobranchidae</taxon>
        <taxon>Elysia</taxon>
    </lineage>
</organism>